<accession>A0A285JB14</accession>
<organism evidence="2 3">
    <name type="scientific">Paractinoplanes atraurantiacus</name>
    <dbReference type="NCBI Taxonomy" id="1036182"/>
    <lineage>
        <taxon>Bacteria</taxon>
        <taxon>Bacillati</taxon>
        <taxon>Actinomycetota</taxon>
        <taxon>Actinomycetes</taxon>
        <taxon>Micromonosporales</taxon>
        <taxon>Micromonosporaceae</taxon>
        <taxon>Paractinoplanes</taxon>
    </lineage>
</organism>
<name>A0A285JB14_9ACTN</name>
<gene>
    <name evidence="2" type="ORF">SAMN05421748_118114</name>
</gene>
<dbReference type="PANTHER" id="PTHR46825">
    <property type="entry name" value="D-ALANYL-D-ALANINE-CARBOXYPEPTIDASE/ENDOPEPTIDASE AMPH"/>
    <property type="match status" value="1"/>
</dbReference>
<dbReference type="Proteomes" id="UP000219612">
    <property type="component" value="Unassembled WGS sequence"/>
</dbReference>
<dbReference type="InterPro" id="IPR012338">
    <property type="entry name" value="Beta-lactam/transpept-like"/>
</dbReference>
<dbReference type="SUPFAM" id="SSF56601">
    <property type="entry name" value="beta-lactamase/transpeptidase-like"/>
    <property type="match status" value="1"/>
</dbReference>
<dbReference type="AlphaFoldDB" id="A0A285JB14"/>
<dbReference type="Pfam" id="PF00144">
    <property type="entry name" value="Beta-lactamase"/>
    <property type="match status" value="1"/>
</dbReference>
<evidence type="ECO:0000313" key="3">
    <source>
        <dbReference type="Proteomes" id="UP000219612"/>
    </source>
</evidence>
<evidence type="ECO:0000313" key="2">
    <source>
        <dbReference type="EMBL" id="SNY57432.1"/>
    </source>
</evidence>
<reference evidence="2 3" key="1">
    <citation type="submission" date="2017-09" db="EMBL/GenBank/DDBJ databases">
        <authorList>
            <person name="Ehlers B."/>
            <person name="Leendertz F.H."/>
        </authorList>
    </citation>
    <scope>NUCLEOTIDE SEQUENCE [LARGE SCALE GENOMIC DNA]</scope>
    <source>
        <strain evidence="2 3">CGMCC 4.6857</strain>
    </source>
</reference>
<dbReference type="InterPro" id="IPR050491">
    <property type="entry name" value="AmpC-like"/>
</dbReference>
<evidence type="ECO:0000259" key="1">
    <source>
        <dbReference type="Pfam" id="PF00144"/>
    </source>
</evidence>
<proteinExistence type="predicted"/>
<protein>
    <submittedName>
        <fullName evidence="2">CubicO group peptidase, beta-lactamase class C family</fullName>
    </submittedName>
</protein>
<dbReference type="Gene3D" id="3.40.710.10">
    <property type="entry name" value="DD-peptidase/beta-lactamase superfamily"/>
    <property type="match status" value="1"/>
</dbReference>
<feature type="domain" description="Beta-lactamase-related" evidence="1">
    <location>
        <begin position="6"/>
        <end position="316"/>
    </location>
</feature>
<dbReference type="PANTHER" id="PTHR46825:SF9">
    <property type="entry name" value="BETA-LACTAMASE-RELATED DOMAIN-CONTAINING PROTEIN"/>
    <property type="match status" value="1"/>
</dbReference>
<dbReference type="EMBL" id="OBDY01000018">
    <property type="protein sequence ID" value="SNY57432.1"/>
    <property type="molecule type" value="Genomic_DNA"/>
</dbReference>
<sequence>MRSSELDEWIGEVAERHQVPGLAVAVGHRGELAEAAAGVVNVETGVATTTDTVFQIGSVTKVWTAVLVMQLVDEGLVDLDQPVRRYLPEFALVDPEATETVTVRQLLLHTGGFDGDLFEDTGRGDDAVGRYLAHLGGHAGQFAAPGTLYSYSNAGYSVLGALVARLRGSTWESVLRERLLEPSGMRHVALLAEEAILFRASAGHWKGELIRPWQLPRSIGPAGASPCAAPRELVRFGRLFLDGKFAAMTTPQLDLPGVPERGARRRGLGPVLYDWDGTTAIGHDGDTMGQATQWRVVPDHDLVVALSTNSAVYRPVFDELLDRIVHELTGVTVPARPAPSGPGQPGPAPFAGRYRFPLATYDVVATGDGFDVTSTPLGFAAQFDENPATEKYVFLSGTTFITARPVDGKYSMLTFLDGGRYLYGGRVAERVDE</sequence>
<dbReference type="InterPro" id="IPR001466">
    <property type="entry name" value="Beta-lactam-related"/>
</dbReference>
<keyword evidence="3" id="KW-1185">Reference proteome</keyword>